<dbReference type="AlphaFoldDB" id="A0A8J5W9U4"/>
<name>A0A8J5W9U4_ZIZPA</name>
<evidence type="ECO:0000256" key="10">
    <source>
        <dbReference type="ARBA" id="ARBA00076163"/>
    </source>
</evidence>
<dbReference type="Pfam" id="PF00067">
    <property type="entry name" value="p450"/>
    <property type="match status" value="1"/>
</dbReference>
<evidence type="ECO:0000313" key="12">
    <source>
        <dbReference type="EMBL" id="KAG8085160.1"/>
    </source>
</evidence>
<dbReference type="GO" id="GO:0016710">
    <property type="term" value="F:trans-cinnamate 4-monooxygenase activity"/>
    <property type="evidence" value="ECO:0007669"/>
    <property type="project" value="UniProtKB-EC"/>
</dbReference>
<reference evidence="12" key="1">
    <citation type="journal article" date="2021" name="bioRxiv">
        <title>Whole Genome Assembly and Annotation of Northern Wild Rice, Zizania palustris L., Supports a Whole Genome Duplication in the Zizania Genus.</title>
        <authorList>
            <person name="Haas M."/>
            <person name="Kono T."/>
            <person name="Macchietto M."/>
            <person name="Millas R."/>
            <person name="McGilp L."/>
            <person name="Shao M."/>
            <person name="Duquette J."/>
            <person name="Hirsch C.N."/>
            <person name="Kimball J."/>
        </authorList>
    </citation>
    <scope>NUCLEOTIDE SEQUENCE</scope>
    <source>
        <tissue evidence="12">Fresh leaf tissue</tissue>
    </source>
</reference>
<proteinExistence type="inferred from homology"/>
<dbReference type="CDD" id="cd11074">
    <property type="entry name" value="CYP73"/>
    <property type="match status" value="1"/>
</dbReference>
<dbReference type="GO" id="GO:0020037">
    <property type="term" value="F:heme binding"/>
    <property type="evidence" value="ECO:0007669"/>
    <property type="project" value="InterPro"/>
</dbReference>
<evidence type="ECO:0000256" key="9">
    <source>
        <dbReference type="ARBA" id="ARBA00051480"/>
    </source>
</evidence>
<organism evidence="12 13">
    <name type="scientific">Zizania palustris</name>
    <name type="common">Northern wild rice</name>
    <dbReference type="NCBI Taxonomy" id="103762"/>
    <lineage>
        <taxon>Eukaryota</taxon>
        <taxon>Viridiplantae</taxon>
        <taxon>Streptophyta</taxon>
        <taxon>Embryophyta</taxon>
        <taxon>Tracheophyta</taxon>
        <taxon>Spermatophyta</taxon>
        <taxon>Magnoliopsida</taxon>
        <taxon>Liliopsida</taxon>
        <taxon>Poales</taxon>
        <taxon>Poaceae</taxon>
        <taxon>BOP clade</taxon>
        <taxon>Oryzoideae</taxon>
        <taxon>Oryzeae</taxon>
        <taxon>Zizaniinae</taxon>
        <taxon>Zizania</taxon>
    </lineage>
</organism>
<sequence>MDLLLVEKALLGLFGAAVLAMVVAKFTGKRFRLPPGPSGAPIVGNWLQVGDDLNHRNLMALAKRFGDIFLLRMGVRNLVVVSSPDLAKEVLHTQGVEFGSRTRNVVFDIFTGKGQDMVFTVYGDHWRKMRRIMTVPFFTNKVVAQNRVGWEEEARLVVEDVRRDPAAATDGVVIRRRLQLMMYNDMFRIMFDRRFDSVDDPLFNKLKAFNAERSRLSQSFEYNYGDFIPVLRPLLRRYLGRCHDLKSRRMKLFEDHFVEERKKVMAQTGEIRCAMDHILEAERKGEINHDNVLYIVENINVAAIETTLWSIEWGIAELVNHPEIQSKVRAEITEVLGAGAAVTEPDLERLPYLQAVVKETLRLRMAIPLLVPHMNLSDGKLAGYDIPAESKILVNAWFLANDPKRWIRPDEFRPERFLEEEKAVEAHGNDFRFVPFGVGRRSCPGIVLALPIISITLGRLVQSFQLMPPPGLDKVETTEKPGQFSNQILKHATVVCKPIEA</sequence>
<comment type="cofactor">
    <cofactor evidence="1">
        <name>heme</name>
        <dbReference type="ChEBI" id="CHEBI:30413"/>
    </cofactor>
</comment>
<keyword evidence="7 11" id="KW-0408">Iron</keyword>
<reference evidence="12" key="2">
    <citation type="submission" date="2021-02" db="EMBL/GenBank/DDBJ databases">
        <authorList>
            <person name="Kimball J.A."/>
            <person name="Haas M.W."/>
            <person name="Macchietto M."/>
            <person name="Kono T."/>
            <person name="Duquette J."/>
            <person name="Shao M."/>
        </authorList>
    </citation>
    <scope>NUCLEOTIDE SEQUENCE</scope>
    <source>
        <tissue evidence="12">Fresh leaf tissue</tissue>
    </source>
</reference>
<evidence type="ECO:0000256" key="8">
    <source>
        <dbReference type="ARBA" id="ARBA00023033"/>
    </source>
</evidence>
<dbReference type="InterPro" id="IPR001128">
    <property type="entry name" value="Cyt_P450"/>
</dbReference>
<dbReference type="PROSITE" id="PS00086">
    <property type="entry name" value="CYTOCHROME_P450"/>
    <property type="match status" value="1"/>
</dbReference>
<dbReference type="OrthoDB" id="1470350at2759"/>
<evidence type="ECO:0000313" key="13">
    <source>
        <dbReference type="Proteomes" id="UP000729402"/>
    </source>
</evidence>
<evidence type="ECO:0000256" key="3">
    <source>
        <dbReference type="ARBA" id="ARBA00010617"/>
    </source>
</evidence>
<keyword evidence="6 11" id="KW-0560">Oxidoreductase</keyword>
<dbReference type="PANTHER" id="PTHR47948:SF1">
    <property type="entry name" value="TRANS-CINNAMATE 4-MONOOXYGENASE"/>
    <property type="match status" value="1"/>
</dbReference>
<gene>
    <name evidence="12" type="ORF">GUJ93_ZPchr0010g7395</name>
</gene>
<dbReference type="PANTHER" id="PTHR47948">
    <property type="entry name" value="TRANS-CINNAMATE 4-MONOOXYGENASE"/>
    <property type="match status" value="1"/>
</dbReference>
<comment type="caution">
    <text evidence="12">The sequence shown here is derived from an EMBL/GenBank/DDBJ whole genome shotgun (WGS) entry which is preliminary data.</text>
</comment>
<evidence type="ECO:0000256" key="11">
    <source>
        <dbReference type="RuleBase" id="RU000461"/>
    </source>
</evidence>
<comment type="similarity">
    <text evidence="3 11">Belongs to the cytochrome P450 family.</text>
</comment>
<accession>A0A8J5W9U4</accession>
<dbReference type="GO" id="GO:0016020">
    <property type="term" value="C:membrane"/>
    <property type="evidence" value="ECO:0007669"/>
    <property type="project" value="UniProtKB-SubCell"/>
</dbReference>
<dbReference type="Proteomes" id="UP000729402">
    <property type="component" value="Unassembled WGS sequence"/>
</dbReference>
<evidence type="ECO:0000256" key="6">
    <source>
        <dbReference type="ARBA" id="ARBA00023002"/>
    </source>
</evidence>
<protein>
    <recommendedName>
        <fullName evidence="10">Cytochrome P450 73A33</fullName>
    </recommendedName>
</protein>
<evidence type="ECO:0000256" key="7">
    <source>
        <dbReference type="ARBA" id="ARBA00023004"/>
    </source>
</evidence>
<keyword evidence="8 11" id="KW-0503">Monooxygenase</keyword>
<evidence type="ECO:0000256" key="4">
    <source>
        <dbReference type="ARBA" id="ARBA00022617"/>
    </source>
</evidence>
<keyword evidence="4 11" id="KW-0349">Heme</keyword>
<keyword evidence="5 11" id="KW-0479">Metal-binding</keyword>
<comment type="subcellular location">
    <subcellularLocation>
        <location evidence="2">Membrane</location>
    </subcellularLocation>
</comment>
<dbReference type="GO" id="GO:0009808">
    <property type="term" value="P:lignin metabolic process"/>
    <property type="evidence" value="ECO:0007669"/>
    <property type="project" value="TreeGrafter"/>
</dbReference>
<dbReference type="GO" id="GO:0005506">
    <property type="term" value="F:iron ion binding"/>
    <property type="evidence" value="ECO:0007669"/>
    <property type="project" value="InterPro"/>
</dbReference>
<dbReference type="InterPro" id="IPR017972">
    <property type="entry name" value="Cyt_P450_CS"/>
</dbReference>
<evidence type="ECO:0000256" key="2">
    <source>
        <dbReference type="ARBA" id="ARBA00004370"/>
    </source>
</evidence>
<dbReference type="FunFam" id="1.10.630.10:FF:000013">
    <property type="entry name" value="Trans-cinnamate 4-monooxygenase"/>
    <property type="match status" value="1"/>
</dbReference>
<dbReference type="EMBL" id="JAAALK010000082">
    <property type="protein sequence ID" value="KAG8085160.1"/>
    <property type="molecule type" value="Genomic_DNA"/>
</dbReference>
<evidence type="ECO:0000256" key="5">
    <source>
        <dbReference type="ARBA" id="ARBA00022723"/>
    </source>
</evidence>
<evidence type="ECO:0000256" key="1">
    <source>
        <dbReference type="ARBA" id="ARBA00001971"/>
    </source>
</evidence>
<comment type="catalytic activity">
    <reaction evidence="9">
        <text>(E)-cinnamate + reduced [NADPH--hemoprotein reductase] + O2 = (E)-4-coumarate + oxidized [NADPH--hemoprotein reductase] + H2O + H(+)</text>
        <dbReference type="Rhea" id="RHEA:10608"/>
        <dbReference type="Rhea" id="RHEA-COMP:11964"/>
        <dbReference type="Rhea" id="RHEA-COMP:11965"/>
        <dbReference type="ChEBI" id="CHEBI:12876"/>
        <dbReference type="ChEBI" id="CHEBI:15377"/>
        <dbReference type="ChEBI" id="CHEBI:15378"/>
        <dbReference type="ChEBI" id="CHEBI:15379"/>
        <dbReference type="ChEBI" id="CHEBI:15669"/>
        <dbReference type="ChEBI" id="CHEBI:57618"/>
        <dbReference type="ChEBI" id="CHEBI:58210"/>
        <dbReference type="EC" id="1.14.14.91"/>
    </reaction>
    <physiologicalReaction direction="left-to-right" evidence="9">
        <dbReference type="Rhea" id="RHEA:10609"/>
    </physiologicalReaction>
</comment>
<keyword evidence="13" id="KW-1185">Reference proteome</keyword>